<proteinExistence type="predicted"/>
<name>A0A1F8EWX4_9BACT</name>
<dbReference type="EMBL" id="MGJI01000019">
    <property type="protein sequence ID" value="OGN04526.1"/>
    <property type="molecule type" value="Genomic_DNA"/>
</dbReference>
<dbReference type="Proteomes" id="UP000177507">
    <property type="component" value="Unassembled WGS sequence"/>
</dbReference>
<sequence length="128" mass="14756">MPLTREAAYEHVELLKLAIHRINREAENIRARFCKRGEHYFIKVWMPVKGLADIFVAIGYECFLCSISKPLLTGGKRCRFCNELLESYESIGMEDVESCSRCSFDSSQQNFLGAPRRAMSTQDRVEIK</sequence>
<reference evidence="1 2" key="1">
    <citation type="journal article" date="2016" name="Nat. Commun.">
        <title>Thousands of microbial genomes shed light on interconnected biogeochemical processes in an aquifer system.</title>
        <authorList>
            <person name="Anantharaman K."/>
            <person name="Brown C.T."/>
            <person name="Hug L.A."/>
            <person name="Sharon I."/>
            <person name="Castelle C.J."/>
            <person name="Probst A.J."/>
            <person name="Thomas B.C."/>
            <person name="Singh A."/>
            <person name="Wilkins M.J."/>
            <person name="Karaoz U."/>
            <person name="Brodie E.L."/>
            <person name="Williams K.H."/>
            <person name="Hubbard S.S."/>
            <person name="Banfield J.F."/>
        </authorList>
    </citation>
    <scope>NUCLEOTIDE SEQUENCE [LARGE SCALE GENOMIC DNA]</scope>
</reference>
<evidence type="ECO:0000313" key="1">
    <source>
        <dbReference type="EMBL" id="OGN04526.1"/>
    </source>
</evidence>
<comment type="caution">
    <text evidence="1">The sequence shown here is derived from an EMBL/GenBank/DDBJ whole genome shotgun (WGS) entry which is preliminary data.</text>
</comment>
<gene>
    <name evidence="1" type="ORF">A2831_00700</name>
</gene>
<dbReference type="AlphaFoldDB" id="A0A1F8EWX4"/>
<evidence type="ECO:0000313" key="2">
    <source>
        <dbReference type="Proteomes" id="UP000177507"/>
    </source>
</evidence>
<protein>
    <submittedName>
        <fullName evidence="1">Uncharacterized protein</fullName>
    </submittedName>
</protein>
<accession>A0A1F8EWX4</accession>
<organism evidence="1 2">
    <name type="scientific">Candidatus Yanofskybacteria bacterium RIFCSPHIGHO2_01_FULL_44_17</name>
    <dbReference type="NCBI Taxonomy" id="1802668"/>
    <lineage>
        <taxon>Bacteria</taxon>
        <taxon>Candidatus Yanofskyibacteriota</taxon>
    </lineage>
</organism>